<proteinExistence type="predicted"/>
<dbReference type="PATRIC" id="fig|1454006.5.peg.2215"/>
<name>A0A0C5WMK9_9FLAO</name>
<dbReference type="RefSeq" id="WP_044638825.1">
    <property type="nucleotide sequence ID" value="NZ_CP007202.1"/>
</dbReference>
<dbReference type="AlphaFoldDB" id="A0A0C5WMK9"/>
<protein>
    <submittedName>
        <fullName evidence="1">Ribonuclease Z</fullName>
    </submittedName>
</protein>
<evidence type="ECO:0000313" key="1">
    <source>
        <dbReference type="EMBL" id="AJR04120.1"/>
    </source>
</evidence>
<dbReference type="Proteomes" id="UP000032229">
    <property type="component" value="Chromosome"/>
</dbReference>
<dbReference type="STRING" id="1454006.AW14_11175"/>
<reference evidence="1 2" key="1">
    <citation type="submission" date="2014-02" db="EMBL/GenBank/DDBJ databases">
        <authorList>
            <person name="Young C.-C."/>
            <person name="Hameed A."/>
            <person name="Huang H.-C."/>
            <person name="Shahina M."/>
        </authorList>
    </citation>
    <scope>NUCLEOTIDE SEQUENCE [LARGE SCALE GENOMIC DNA]</scope>
    <source>
        <strain evidence="1 2">CC-SAMT-1</strain>
    </source>
</reference>
<dbReference type="KEGG" id="sze:AW14_11175"/>
<dbReference type="EMBL" id="CP007202">
    <property type="protein sequence ID" value="AJR04120.1"/>
    <property type="molecule type" value="Genomic_DNA"/>
</dbReference>
<keyword evidence="2" id="KW-1185">Reference proteome</keyword>
<accession>A0A0C5WMK9</accession>
<sequence length="110" mass="12641">MIIDQDGNIVIITQEKSTIVELIKKLEVVYPKYKNDNIIVSLSTLKQLQLEDIIEFLSISNNHRGAKHSFVIVTNKINLDIVPDEILVVPTIQEAYDIIEMEEMERDLGF</sequence>
<dbReference type="HOGENOM" id="CLU_171654_0_0_10"/>
<organism evidence="1 2">
    <name type="scientific">Siansivirga zeaxanthinifaciens CC-SAMT-1</name>
    <dbReference type="NCBI Taxonomy" id="1454006"/>
    <lineage>
        <taxon>Bacteria</taxon>
        <taxon>Pseudomonadati</taxon>
        <taxon>Bacteroidota</taxon>
        <taxon>Flavobacteriia</taxon>
        <taxon>Flavobacteriales</taxon>
        <taxon>Flavobacteriaceae</taxon>
        <taxon>Siansivirga</taxon>
    </lineage>
</organism>
<dbReference type="OrthoDB" id="1442602at2"/>
<evidence type="ECO:0000313" key="2">
    <source>
        <dbReference type="Proteomes" id="UP000032229"/>
    </source>
</evidence>
<gene>
    <name evidence="1" type="ORF">AW14_11175</name>
</gene>